<dbReference type="InParanoid" id="D7G8K1"/>
<dbReference type="SUPFAM" id="SSF82199">
    <property type="entry name" value="SET domain"/>
    <property type="match status" value="1"/>
</dbReference>
<feature type="region of interest" description="Disordered" evidence="4">
    <location>
        <begin position="392"/>
        <end position="514"/>
    </location>
</feature>
<gene>
    <name evidence="6" type="ORF">Esi_0089_0111</name>
</gene>
<dbReference type="GO" id="GO:0032259">
    <property type="term" value="P:methylation"/>
    <property type="evidence" value="ECO:0007669"/>
    <property type="project" value="UniProtKB-KW"/>
</dbReference>
<dbReference type="PANTHER" id="PTHR13271:SF137">
    <property type="entry name" value="SET DOMAIN-CONTAINING PROTEIN"/>
    <property type="match status" value="1"/>
</dbReference>
<proteinExistence type="predicted"/>
<organism evidence="6 7">
    <name type="scientific">Ectocarpus siliculosus</name>
    <name type="common">Brown alga</name>
    <name type="synonym">Conferva siliculosa</name>
    <dbReference type="NCBI Taxonomy" id="2880"/>
    <lineage>
        <taxon>Eukaryota</taxon>
        <taxon>Sar</taxon>
        <taxon>Stramenopiles</taxon>
        <taxon>Ochrophyta</taxon>
        <taxon>PX clade</taxon>
        <taxon>Phaeophyceae</taxon>
        <taxon>Ectocarpales</taxon>
        <taxon>Ectocarpaceae</taxon>
        <taxon>Ectocarpus</taxon>
    </lineage>
</organism>
<dbReference type="SUPFAM" id="SSF81822">
    <property type="entry name" value="RuBisCo LSMT C-terminal, substrate-binding domain"/>
    <property type="match status" value="1"/>
</dbReference>
<dbReference type="OMA" id="HENGSSM"/>
<evidence type="ECO:0000313" key="6">
    <source>
        <dbReference type="EMBL" id="CBJ28046.1"/>
    </source>
</evidence>
<feature type="compositionally biased region" description="Low complexity" evidence="4">
    <location>
        <begin position="407"/>
        <end position="426"/>
    </location>
</feature>
<feature type="compositionally biased region" description="Low complexity" evidence="4">
    <location>
        <begin position="623"/>
        <end position="661"/>
    </location>
</feature>
<dbReference type="AlphaFoldDB" id="D7G8K1"/>
<feature type="region of interest" description="Disordered" evidence="4">
    <location>
        <begin position="609"/>
        <end position="669"/>
    </location>
</feature>
<dbReference type="Gene3D" id="3.90.1420.10">
    <property type="entry name" value="Rubisco LSMT, substrate-binding domain"/>
    <property type="match status" value="1"/>
</dbReference>
<dbReference type="eggNOG" id="KOG1337">
    <property type="taxonomic scope" value="Eukaryota"/>
</dbReference>
<protein>
    <recommendedName>
        <fullName evidence="5">SET domain-containing protein</fullName>
    </recommendedName>
</protein>
<evidence type="ECO:0000256" key="3">
    <source>
        <dbReference type="ARBA" id="ARBA00022691"/>
    </source>
</evidence>
<evidence type="ECO:0000256" key="2">
    <source>
        <dbReference type="ARBA" id="ARBA00022679"/>
    </source>
</evidence>
<feature type="region of interest" description="Disordered" evidence="4">
    <location>
        <begin position="346"/>
        <end position="370"/>
    </location>
</feature>
<dbReference type="Proteomes" id="UP000002630">
    <property type="component" value="Linkage Group LG17"/>
</dbReference>
<evidence type="ECO:0000259" key="5">
    <source>
        <dbReference type="PROSITE" id="PS50280"/>
    </source>
</evidence>
<accession>D7G8K1</accession>
<dbReference type="STRING" id="2880.D7G8K1"/>
<dbReference type="InterPro" id="IPR050600">
    <property type="entry name" value="SETD3_SETD6_MTase"/>
</dbReference>
<evidence type="ECO:0000256" key="4">
    <source>
        <dbReference type="SAM" id="MobiDB-lite"/>
    </source>
</evidence>
<dbReference type="InterPro" id="IPR001214">
    <property type="entry name" value="SET_dom"/>
</dbReference>
<keyword evidence="7" id="KW-1185">Reference proteome</keyword>
<evidence type="ECO:0000256" key="1">
    <source>
        <dbReference type="ARBA" id="ARBA00022603"/>
    </source>
</evidence>
<keyword evidence="3" id="KW-0949">S-adenosyl-L-methionine</keyword>
<keyword evidence="1" id="KW-0489">Methyltransferase</keyword>
<dbReference type="PROSITE" id="PS50280">
    <property type="entry name" value="SET"/>
    <property type="match status" value="1"/>
</dbReference>
<dbReference type="PANTHER" id="PTHR13271">
    <property type="entry name" value="UNCHARACTERIZED PUTATIVE METHYLTRANSFERASE"/>
    <property type="match status" value="1"/>
</dbReference>
<dbReference type="OrthoDB" id="341421at2759"/>
<reference evidence="6 7" key="1">
    <citation type="journal article" date="2010" name="Nature">
        <title>The Ectocarpus genome and the independent evolution of multicellularity in brown algae.</title>
        <authorList>
            <person name="Cock J.M."/>
            <person name="Sterck L."/>
            <person name="Rouze P."/>
            <person name="Scornet D."/>
            <person name="Allen A.E."/>
            <person name="Amoutzias G."/>
            <person name="Anthouard V."/>
            <person name="Artiguenave F."/>
            <person name="Aury J.M."/>
            <person name="Badger J.H."/>
            <person name="Beszteri B."/>
            <person name="Billiau K."/>
            <person name="Bonnet E."/>
            <person name="Bothwell J.H."/>
            <person name="Bowler C."/>
            <person name="Boyen C."/>
            <person name="Brownlee C."/>
            <person name="Carrano C.J."/>
            <person name="Charrier B."/>
            <person name="Cho G.Y."/>
            <person name="Coelho S.M."/>
            <person name="Collen J."/>
            <person name="Corre E."/>
            <person name="Da Silva C."/>
            <person name="Delage L."/>
            <person name="Delaroque N."/>
            <person name="Dittami S.M."/>
            <person name="Doulbeau S."/>
            <person name="Elias M."/>
            <person name="Farnham G."/>
            <person name="Gachon C.M."/>
            <person name="Gschloessl B."/>
            <person name="Heesch S."/>
            <person name="Jabbari K."/>
            <person name="Jubin C."/>
            <person name="Kawai H."/>
            <person name="Kimura K."/>
            <person name="Kloareg B."/>
            <person name="Kupper F.C."/>
            <person name="Lang D."/>
            <person name="Le Bail A."/>
            <person name="Leblanc C."/>
            <person name="Lerouge P."/>
            <person name="Lohr M."/>
            <person name="Lopez P.J."/>
            <person name="Martens C."/>
            <person name="Maumus F."/>
            <person name="Michel G."/>
            <person name="Miranda-Saavedra D."/>
            <person name="Morales J."/>
            <person name="Moreau H."/>
            <person name="Motomura T."/>
            <person name="Nagasato C."/>
            <person name="Napoli C.A."/>
            <person name="Nelson D.R."/>
            <person name="Nyvall-Collen P."/>
            <person name="Peters A.F."/>
            <person name="Pommier C."/>
            <person name="Potin P."/>
            <person name="Poulain J."/>
            <person name="Quesneville H."/>
            <person name="Read B."/>
            <person name="Rensing S.A."/>
            <person name="Ritter A."/>
            <person name="Rousvoal S."/>
            <person name="Samanta M."/>
            <person name="Samson G."/>
            <person name="Schroeder D.C."/>
            <person name="Segurens B."/>
            <person name="Strittmatter M."/>
            <person name="Tonon T."/>
            <person name="Tregear J.W."/>
            <person name="Valentin K."/>
            <person name="von Dassow P."/>
            <person name="Yamagishi T."/>
            <person name="Van de Peer Y."/>
            <person name="Wincker P."/>
        </authorList>
    </citation>
    <scope>NUCLEOTIDE SEQUENCE [LARGE SCALE GENOMIC DNA]</scope>
    <source>
        <strain evidence="7">Ec32 / CCAP1310/4</strain>
    </source>
</reference>
<dbReference type="InterPro" id="IPR046341">
    <property type="entry name" value="SET_dom_sf"/>
</dbReference>
<evidence type="ECO:0000313" key="7">
    <source>
        <dbReference type="Proteomes" id="UP000002630"/>
    </source>
</evidence>
<dbReference type="CDD" id="cd10527">
    <property type="entry name" value="SET_LSMT"/>
    <property type="match status" value="1"/>
</dbReference>
<dbReference type="Gene3D" id="3.90.1410.10">
    <property type="entry name" value="set domain protein methyltransferase, domain 1"/>
    <property type="match status" value="1"/>
</dbReference>
<dbReference type="InterPro" id="IPR036464">
    <property type="entry name" value="Rubisco_LSMT_subst-bd_sf"/>
</dbReference>
<dbReference type="InterPro" id="IPR015353">
    <property type="entry name" value="Rubisco_LSMT_subst-bd"/>
</dbReference>
<dbReference type="EMBL" id="FN649742">
    <property type="protein sequence ID" value="CBJ28046.1"/>
    <property type="molecule type" value="Genomic_DNA"/>
</dbReference>
<dbReference type="Pfam" id="PF09273">
    <property type="entry name" value="Rubis-subs-bind"/>
    <property type="match status" value="1"/>
</dbReference>
<dbReference type="EMBL" id="FN649127">
    <property type="protein sequence ID" value="CBJ28046.1"/>
    <property type="molecule type" value="Genomic_DNA"/>
</dbReference>
<feature type="compositionally biased region" description="Basic and acidic residues" evidence="4">
    <location>
        <begin position="459"/>
        <end position="473"/>
    </location>
</feature>
<feature type="domain" description="SET" evidence="5">
    <location>
        <begin position="35"/>
        <end position="253"/>
    </location>
</feature>
<dbReference type="GO" id="GO:0016279">
    <property type="term" value="F:protein-lysine N-methyltransferase activity"/>
    <property type="evidence" value="ECO:0007669"/>
    <property type="project" value="TreeGrafter"/>
</dbReference>
<sequence>MDTTTEEGSDSPAGGEVREEQEFLRWLRSHGAAIDCVEWPSSETESGVRGAVARRDIAPGDHMVIIPHALMMSEFHAKADPKYGHVHRLNTRLLGSDNGLALYIMQEILKEERSFYWPYLRMLPTPCNLRNWNRESLLLLQDHKLVRRTAARSRQLLALYRETIEFLSSSYPELYTADRYTFELFDFAWRTIQARAFGKRLKSSALVPFADCLNHGNVQTKYDFDVGGNGTFRLFPSGNNRYPRNSEVLNSYGRRANDNLLLDYGFAMLDNEWDAAEVICSLPPSHDQSPLDRRRKACLRASGQHTVRILRVRRDVWPEELLRFCRCACLTAPELDNLEALGGQQARMASQSRPSGAMRPRGIAGTVEPTAAAVPPYQDLCRCARRSSKQATRGRAECGSGSGGSGDRTATGGATAAPLSSSLPSCEKAREDTINNNNGDDDTLREGLSVHASKCTLPLRDEHEEGSGDRGDRGAGAGAKEEGQEDGDVPSGAGGAGEKRGGVDSPDENPDASGCRFPCRALTAQNEVAALTEAVKYLAQARDNYPTTLEHDENAYREARTSPDSSPELATALIYRVTVKRILARQLEMAEAANAFVQNIAAVRDQFQSSDENGKGAGHENGSSMVSAPVSSSRLDHLLASPPSPPSRLSSPPLSTRASSTTGGGIENKCHQHHLQSHRFSLATGIDSPSFVSYLADVESVIVYQREAATAAAAAYQPE</sequence>
<name>D7G8K1_ECTSI</name>
<keyword evidence="2" id="KW-0808">Transferase</keyword>